<evidence type="ECO:0000313" key="7">
    <source>
        <dbReference type="Proteomes" id="UP000234211"/>
    </source>
</evidence>
<comment type="subcellular location">
    <subcellularLocation>
        <location evidence="5">Cell membrane</location>
        <topology evidence="5">Multi-pass membrane protein</topology>
    </subcellularLocation>
    <subcellularLocation>
        <location evidence="1">Membrane</location>
        <topology evidence="1">Multi-pass membrane protein</topology>
    </subcellularLocation>
</comment>
<feature type="transmembrane region" description="Helical" evidence="5">
    <location>
        <begin position="51"/>
        <end position="82"/>
    </location>
</feature>
<evidence type="ECO:0000256" key="2">
    <source>
        <dbReference type="ARBA" id="ARBA00022692"/>
    </source>
</evidence>
<evidence type="ECO:0000313" key="6">
    <source>
        <dbReference type="EMBL" id="SOS73997.1"/>
    </source>
</evidence>
<dbReference type="Pfam" id="PF01925">
    <property type="entry name" value="TauE"/>
    <property type="match status" value="1"/>
</dbReference>
<dbReference type="InterPro" id="IPR051598">
    <property type="entry name" value="TSUP/Inactive_protease-like"/>
</dbReference>
<protein>
    <recommendedName>
        <fullName evidence="5">Probable membrane transporter protein</fullName>
    </recommendedName>
</protein>
<accession>A0A2H1YGN6</accession>
<dbReference type="AlphaFoldDB" id="A0A2H1YGN6"/>
<evidence type="ECO:0000256" key="4">
    <source>
        <dbReference type="ARBA" id="ARBA00023136"/>
    </source>
</evidence>
<sequence>MFLSHFSTVFSFFDILIFFDIFLANWHIILLFFIISILYSSVGFGGGSSYLAVLALTGFIFTQIRATSLLCNIVVVIGNVFYFHRQKVYDFKKVIPLVFCSIPFAFIGGYLRIHQTFFFILLGITLLFGAITMWISKNGQKNREKNREKIKKQNKNIDTNIIAKKSRFPFLKDASYGGFIGFISGMVGIGGGIFLAPLLHLTNWDTPKKISATASLFILVNSISGLGGQYLNPEFSINWNITLLLLCTVFLGGQIGSRLSHQFLNPIQLKKATAILIAFVGIRILIKYLF</sequence>
<name>A0A2H1YGN6_9FLAO</name>
<dbReference type="OrthoDB" id="560496at2"/>
<gene>
    <name evidence="6" type="ORF">TNO020_180026</name>
</gene>
<dbReference type="GO" id="GO:0005886">
    <property type="term" value="C:plasma membrane"/>
    <property type="evidence" value="ECO:0007669"/>
    <property type="project" value="UniProtKB-SubCell"/>
</dbReference>
<dbReference type="PANTHER" id="PTHR43701">
    <property type="entry name" value="MEMBRANE TRANSPORTER PROTEIN MJ0441-RELATED"/>
    <property type="match status" value="1"/>
</dbReference>
<dbReference type="EMBL" id="OENF01000010">
    <property type="protein sequence ID" value="SOS73997.1"/>
    <property type="molecule type" value="Genomic_DNA"/>
</dbReference>
<comment type="similarity">
    <text evidence="5">Belongs to the 4-toluene sulfonate uptake permease (TSUP) (TC 2.A.102) family.</text>
</comment>
<feature type="transmembrane region" description="Helical" evidence="5">
    <location>
        <begin position="117"/>
        <end position="135"/>
    </location>
</feature>
<feature type="transmembrane region" description="Helical" evidence="5">
    <location>
        <begin position="12"/>
        <end position="39"/>
    </location>
</feature>
<feature type="transmembrane region" description="Helical" evidence="5">
    <location>
        <begin position="210"/>
        <end position="230"/>
    </location>
</feature>
<reference evidence="7" key="1">
    <citation type="submission" date="2017-11" db="EMBL/GenBank/DDBJ databases">
        <authorList>
            <person name="Duchaud E."/>
        </authorList>
    </citation>
    <scope>NUCLEOTIDE SEQUENCE [LARGE SCALE GENOMIC DNA]</scope>
    <source>
        <strain evidence="7">Tenacibaculum sp. TNO020</strain>
    </source>
</reference>
<feature type="transmembrane region" description="Helical" evidence="5">
    <location>
        <begin position="94"/>
        <end position="111"/>
    </location>
</feature>
<dbReference type="PANTHER" id="PTHR43701:SF5">
    <property type="entry name" value="MEMBRANE TRANSPORTER PROTEIN-RELATED"/>
    <property type="match status" value="1"/>
</dbReference>
<dbReference type="Proteomes" id="UP000234211">
    <property type="component" value="Unassembled WGS sequence"/>
</dbReference>
<keyword evidence="2 5" id="KW-0812">Transmembrane</keyword>
<feature type="transmembrane region" description="Helical" evidence="5">
    <location>
        <begin position="237"/>
        <end position="255"/>
    </location>
</feature>
<evidence type="ECO:0000256" key="3">
    <source>
        <dbReference type="ARBA" id="ARBA00022989"/>
    </source>
</evidence>
<keyword evidence="7" id="KW-1185">Reference proteome</keyword>
<keyword evidence="3 5" id="KW-1133">Transmembrane helix</keyword>
<feature type="transmembrane region" description="Helical" evidence="5">
    <location>
        <begin position="174"/>
        <end position="198"/>
    </location>
</feature>
<organism evidence="6 7">
    <name type="scientific">Tenacibaculum piscium</name>
    <dbReference type="NCBI Taxonomy" id="1458515"/>
    <lineage>
        <taxon>Bacteria</taxon>
        <taxon>Pseudomonadati</taxon>
        <taxon>Bacteroidota</taxon>
        <taxon>Flavobacteriia</taxon>
        <taxon>Flavobacteriales</taxon>
        <taxon>Flavobacteriaceae</taxon>
        <taxon>Tenacibaculum</taxon>
    </lineage>
</organism>
<proteinExistence type="inferred from homology"/>
<evidence type="ECO:0000256" key="1">
    <source>
        <dbReference type="ARBA" id="ARBA00004141"/>
    </source>
</evidence>
<keyword evidence="5" id="KW-1003">Cell membrane</keyword>
<feature type="transmembrane region" description="Helical" evidence="5">
    <location>
        <begin position="267"/>
        <end position="286"/>
    </location>
</feature>
<evidence type="ECO:0000256" key="5">
    <source>
        <dbReference type="RuleBase" id="RU363041"/>
    </source>
</evidence>
<dbReference type="InterPro" id="IPR002781">
    <property type="entry name" value="TM_pro_TauE-like"/>
</dbReference>
<keyword evidence="4 5" id="KW-0472">Membrane</keyword>